<proteinExistence type="predicted"/>
<comment type="caution">
    <text evidence="5">The sequence shown here is derived from an EMBL/GenBank/DDBJ whole genome shotgun (WGS) entry which is preliminary data.</text>
</comment>
<dbReference type="GO" id="GO:0016757">
    <property type="term" value="F:glycosyltransferase activity"/>
    <property type="evidence" value="ECO:0007669"/>
    <property type="project" value="UniProtKB-KW"/>
</dbReference>
<dbReference type="EMBL" id="JBGGTQ010000005">
    <property type="protein sequence ID" value="MEZ0492902.1"/>
    <property type="molecule type" value="Genomic_DNA"/>
</dbReference>
<dbReference type="InterPro" id="IPR028098">
    <property type="entry name" value="Glyco_trans_4-like_N"/>
</dbReference>
<dbReference type="PANTHER" id="PTHR12526">
    <property type="entry name" value="GLYCOSYLTRANSFERASE"/>
    <property type="match status" value="1"/>
</dbReference>
<feature type="domain" description="Glycosyltransferase subfamily 4-like N-terminal" evidence="4">
    <location>
        <begin position="28"/>
        <end position="185"/>
    </location>
</feature>
<reference evidence="5 6" key="1">
    <citation type="submission" date="2024-07" db="EMBL/GenBank/DDBJ databases">
        <authorList>
            <person name="Thanompreechachai J."/>
            <person name="Duangmal K."/>
        </authorList>
    </citation>
    <scope>NUCLEOTIDE SEQUENCE [LARGE SCALE GENOMIC DNA]</scope>
    <source>
        <strain evidence="5 6">TBRC 1896</strain>
    </source>
</reference>
<dbReference type="Pfam" id="PF00534">
    <property type="entry name" value="Glycos_transf_1"/>
    <property type="match status" value="1"/>
</dbReference>
<evidence type="ECO:0000313" key="5">
    <source>
        <dbReference type="EMBL" id="MEZ0492902.1"/>
    </source>
</evidence>
<keyword evidence="6" id="KW-1185">Reference proteome</keyword>
<dbReference type="Gene3D" id="3.40.50.2000">
    <property type="entry name" value="Glycogen Phosphorylase B"/>
    <property type="match status" value="2"/>
</dbReference>
<organism evidence="5 6">
    <name type="scientific">Kineococcus mangrovi</name>
    <dbReference type="NCBI Taxonomy" id="1660183"/>
    <lineage>
        <taxon>Bacteria</taxon>
        <taxon>Bacillati</taxon>
        <taxon>Actinomycetota</taxon>
        <taxon>Actinomycetes</taxon>
        <taxon>Kineosporiales</taxon>
        <taxon>Kineosporiaceae</taxon>
        <taxon>Kineococcus</taxon>
    </lineage>
</organism>
<evidence type="ECO:0000313" key="6">
    <source>
        <dbReference type="Proteomes" id="UP001566476"/>
    </source>
</evidence>
<gene>
    <name evidence="5" type="ORF">AB2L28_11715</name>
</gene>
<dbReference type="CDD" id="cd03811">
    <property type="entry name" value="GT4_GT28_WabH-like"/>
    <property type="match status" value="1"/>
</dbReference>
<feature type="domain" description="Glycosyl transferase family 1" evidence="3">
    <location>
        <begin position="201"/>
        <end position="352"/>
    </location>
</feature>
<dbReference type="SUPFAM" id="SSF53756">
    <property type="entry name" value="UDP-Glycosyltransferase/glycogen phosphorylase"/>
    <property type="match status" value="1"/>
</dbReference>
<evidence type="ECO:0000256" key="1">
    <source>
        <dbReference type="ARBA" id="ARBA00022676"/>
    </source>
</evidence>
<dbReference type="Pfam" id="PF13579">
    <property type="entry name" value="Glyco_trans_4_4"/>
    <property type="match status" value="1"/>
</dbReference>
<evidence type="ECO:0000259" key="4">
    <source>
        <dbReference type="Pfam" id="PF13579"/>
    </source>
</evidence>
<sequence>MPPVPRPVSRRRGDLRVLFVQGHLRENGGLRVVLELARRFVADGVATTVFALEDVSGTPTATPDPSVPLVLGADATEPGVRRLPRGLRRLVAQARHHDVVVSGSEIGHGVLAGWIAARLTRRPFVVLAQGDLDEAVAAWVPPHLRRVTRLADAHADATVCVSPGLVPGIVANGQPAERTHVVVNGIDVDALRSRVAGQPPRSSTVPQVVSLGRLTPHKGFDLLVRASAAVRARGLEHELTIAGEGAGRAELEALVTELGADHVHLPGFTDRPDLVLSGADLYVCSSRTEAMPLTLLESLALGTPVVATDCSVGTRMLLAEGDLGRLVPPESVEALTEALAAHLSDPRPLRAAAARGPEFARRFDARRLAHRHLAVLARVAGRPLPAGLVDELAGDLEDGTADPAAVPGGQDG</sequence>
<evidence type="ECO:0000256" key="2">
    <source>
        <dbReference type="ARBA" id="ARBA00022679"/>
    </source>
</evidence>
<name>A0ABV4I2K7_9ACTN</name>
<evidence type="ECO:0000259" key="3">
    <source>
        <dbReference type="Pfam" id="PF00534"/>
    </source>
</evidence>
<keyword evidence="1 5" id="KW-0328">Glycosyltransferase</keyword>
<dbReference type="InterPro" id="IPR001296">
    <property type="entry name" value="Glyco_trans_1"/>
</dbReference>
<protein>
    <submittedName>
        <fullName evidence="5">Glycosyltransferase</fullName>
        <ecNumber evidence="5">2.4.-.-</ecNumber>
    </submittedName>
</protein>
<dbReference type="RefSeq" id="WP_370718995.1">
    <property type="nucleotide sequence ID" value="NZ_JBGGTQ010000005.1"/>
</dbReference>
<dbReference type="EC" id="2.4.-.-" evidence="5"/>
<dbReference type="PANTHER" id="PTHR12526:SF636">
    <property type="entry name" value="BLL3647 PROTEIN"/>
    <property type="match status" value="1"/>
</dbReference>
<keyword evidence="2 5" id="KW-0808">Transferase</keyword>
<dbReference type="Proteomes" id="UP001566476">
    <property type="component" value="Unassembled WGS sequence"/>
</dbReference>
<accession>A0ABV4I2K7</accession>